<dbReference type="AlphaFoldDB" id="A0A8S2RAU3"/>
<organism evidence="3 4">
    <name type="scientific">Didymodactylos carnosus</name>
    <dbReference type="NCBI Taxonomy" id="1234261"/>
    <lineage>
        <taxon>Eukaryota</taxon>
        <taxon>Metazoa</taxon>
        <taxon>Spiralia</taxon>
        <taxon>Gnathifera</taxon>
        <taxon>Rotifera</taxon>
        <taxon>Eurotatoria</taxon>
        <taxon>Bdelloidea</taxon>
        <taxon>Philodinida</taxon>
        <taxon>Philodinidae</taxon>
        <taxon>Didymodactylos</taxon>
    </lineage>
</organism>
<dbReference type="EMBL" id="CAJOBA010043423">
    <property type="protein sequence ID" value="CAF4149128.1"/>
    <property type="molecule type" value="Genomic_DNA"/>
</dbReference>
<dbReference type="EMBL" id="CAJNOK010021799">
    <property type="protein sequence ID" value="CAF1337880.1"/>
    <property type="molecule type" value="Genomic_DNA"/>
</dbReference>
<dbReference type="Proteomes" id="UP000682733">
    <property type="component" value="Unassembled WGS sequence"/>
</dbReference>
<proteinExistence type="predicted"/>
<feature type="region of interest" description="Disordered" evidence="1">
    <location>
        <begin position="183"/>
        <end position="203"/>
    </location>
</feature>
<evidence type="ECO:0000313" key="3">
    <source>
        <dbReference type="EMBL" id="CAF4149128.1"/>
    </source>
</evidence>
<name>A0A8S2RAU3_9BILA</name>
<accession>A0A8S2RAU3</accession>
<dbReference type="Proteomes" id="UP000677228">
    <property type="component" value="Unassembled WGS sequence"/>
</dbReference>
<evidence type="ECO:0000313" key="4">
    <source>
        <dbReference type="Proteomes" id="UP000682733"/>
    </source>
</evidence>
<evidence type="ECO:0000313" key="2">
    <source>
        <dbReference type="EMBL" id="CAF1337880.1"/>
    </source>
</evidence>
<gene>
    <name evidence="2" type="ORF">OVA965_LOCUS30200</name>
    <name evidence="3" type="ORF">TMI583_LOCUS30997</name>
</gene>
<sequence length="264" mass="31564">MVLPIKRRRKRKPTTANRLPSLYSEMLLKSESDYRTELKRRLDRITSENQNDIRRRLNNDHVFQHELLTKRQQWLITDKSYRDTCRSLWYKNESTNIEDQFTIRNLSSKFGQKLDLNNSSSKTGFLPKINNHYEQYFNENLSVIKEENSDINCALNNEMIKRNFLEKQPVMLEIHFAPHSSKSLRNKQNKEMRKQSAQRKQTEIQKHALTDPRFRKLVSTLEGTKLPPLYGRKRPYTAMYGDIHQPYTAVVLRRNTAVYDCRIR</sequence>
<comment type="caution">
    <text evidence="3">The sequence shown here is derived from an EMBL/GenBank/DDBJ whole genome shotgun (WGS) entry which is preliminary data.</text>
</comment>
<evidence type="ECO:0000256" key="1">
    <source>
        <dbReference type="SAM" id="MobiDB-lite"/>
    </source>
</evidence>
<reference evidence="3" key="1">
    <citation type="submission" date="2021-02" db="EMBL/GenBank/DDBJ databases">
        <authorList>
            <person name="Nowell W R."/>
        </authorList>
    </citation>
    <scope>NUCLEOTIDE SEQUENCE</scope>
</reference>
<protein>
    <submittedName>
        <fullName evidence="3">Uncharacterized protein</fullName>
    </submittedName>
</protein>
<feature type="compositionally biased region" description="Basic and acidic residues" evidence="1">
    <location>
        <begin position="188"/>
        <end position="203"/>
    </location>
</feature>